<evidence type="ECO:0000256" key="3">
    <source>
        <dbReference type="ARBA" id="ARBA00023004"/>
    </source>
</evidence>
<dbReference type="GO" id="GO:0042597">
    <property type="term" value="C:periplasmic space"/>
    <property type="evidence" value="ECO:0007669"/>
    <property type="project" value="InterPro"/>
</dbReference>
<keyword evidence="3 5" id="KW-0408">Iron</keyword>
<dbReference type="AlphaFoldDB" id="A0A2U2HFR6"/>
<keyword evidence="1 4" id="KW-0349">Heme</keyword>
<name>A0A2U2HFR6_9BURK</name>
<dbReference type="InterPro" id="IPR009056">
    <property type="entry name" value="Cyt_c-like_dom"/>
</dbReference>
<comment type="caution">
    <text evidence="8">The sequence shown here is derived from an EMBL/GenBank/DDBJ whole genome shotgun (WGS) entry which is preliminary data.</text>
</comment>
<reference evidence="8 9" key="1">
    <citation type="submission" date="2018-04" db="EMBL/GenBank/DDBJ databases">
        <title>Massilia violaceinigra sp. nov., a novel purple-pigmented bacterium isolated from Tianshan glacier, Xinjiang, China.</title>
        <authorList>
            <person name="Wang H."/>
        </authorList>
    </citation>
    <scope>NUCLEOTIDE SEQUENCE [LARGE SCALE GENOMIC DNA]</scope>
    <source>
        <strain evidence="8 9">B448-2</strain>
    </source>
</reference>
<feature type="binding site" description="axial binding residue" evidence="5">
    <location>
        <position position="83"/>
    </location>
    <ligand>
        <name>heme c</name>
        <dbReference type="ChEBI" id="CHEBI:61717"/>
        <label>1</label>
    </ligand>
    <ligandPart>
        <name>Fe</name>
        <dbReference type="ChEBI" id="CHEBI:18248"/>
    </ligandPart>
</feature>
<dbReference type="PANTHER" id="PTHR33751:SF11">
    <property type="entry name" value="BLL4483 PROTEIN"/>
    <property type="match status" value="1"/>
</dbReference>
<evidence type="ECO:0000256" key="1">
    <source>
        <dbReference type="ARBA" id="ARBA00022617"/>
    </source>
</evidence>
<dbReference type="GO" id="GO:0009055">
    <property type="term" value="F:electron transfer activity"/>
    <property type="evidence" value="ECO:0007669"/>
    <property type="project" value="InterPro"/>
</dbReference>
<dbReference type="RefSeq" id="WP_106759386.1">
    <property type="nucleotide sequence ID" value="NZ_PXWF02000284.1"/>
</dbReference>
<keyword evidence="9" id="KW-1185">Reference proteome</keyword>
<organism evidence="8 9">
    <name type="scientific">Massilia glaciei</name>
    <dbReference type="NCBI Taxonomy" id="1524097"/>
    <lineage>
        <taxon>Bacteria</taxon>
        <taxon>Pseudomonadati</taxon>
        <taxon>Pseudomonadota</taxon>
        <taxon>Betaproteobacteria</taxon>
        <taxon>Burkholderiales</taxon>
        <taxon>Oxalobacteraceae</taxon>
        <taxon>Telluria group</taxon>
        <taxon>Massilia</taxon>
    </lineage>
</organism>
<keyword evidence="2 5" id="KW-0479">Metal-binding</keyword>
<feature type="binding site" description="covalent" evidence="4">
    <location>
        <position position="42"/>
    </location>
    <ligand>
        <name>heme c</name>
        <dbReference type="ChEBI" id="CHEBI:61717"/>
        <label>1</label>
    </ligand>
</feature>
<evidence type="ECO:0000313" key="8">
    <source>
        <dbReference type="EMBL" id="PWF43164.1"/>
    </source>
</evidence>
<feature type="binding site" description="covalent" evidence="4">
    <location>
        <position position="144"/>
    </location>
    <ligand>
        <name>heme c</name>
        <dbReference type="ChEBI" id="CHEBI:61717"/>
        <label>2</label>
    </ligand>
</feature>
<comment type="PTM">
    <text evidence="4">Binds 2 heme c groups covalently per subunit.</text>
</comment>
<dbReference type="SUPFAM" id="SSF46626">
    <property type="entry name" value="Cytochrome c"/>
    <property type="match status" value="2"/>
</dbReference>
<feature type="binding site" description="axial binding residue" evidence="5">
    <location>
        <position position="187"/>
    </location>
    <ligand>
        <name>heme c</name>
        <dbReference type="ChEBI" id="CHEBI:61717"/>
        <label>2</label>
    </ligand>
    <ligandPart>
        <name>Fe</name>
        <dbReference type="ChEBI" id="CHEBI:18248"/>
    </ligandPart>
</feature>
<dbReference type="GO" id="GO:0020037">
    <property type="term" value="F:heme binding"/>
    <property type="evidence" value="ECO:0007669"/>
    <property type="project" value="InterPro"/>
</dbReference>
<dbReference type="PIRSF" id="PIRSF000005">
    <property type="entry name" value="Cytochrome_c4"/>
    <property type="match status" value="1"/>
</dbReference>
<dbReference type="OrthoDB" id="9773456at2"/>
<dbReference type="EMBL" id="PXWF02000284">
    <property type="protein sequence ID" value="PWF43164.1"/>
    <property type="molecule type" value="Genomic_DNA"/>
</dbReference>
<dbReference type="PROSITE" id="PS51007">
    <property type="entry name" value="CYTC"/>
    <property type="match status" value="2"/>
</dbReference>
<evidence type="ECO:0000256" key="5">
    <source>
        <dbReference type="PIRSR" id="PIRSR000005-2"/>
    </source>
</evidence>
<dbReference type="Gene3D" id="1.10.760.10">
    <property type="entry name" value="Cytochrome c-like domain"/>
    <property type="match status" value="2"/>
</dbReference>
<keyword evidence="6" id="KW-0732">Signal</keyword>
<evidence type="ECO:0000256" key="6">
    <source>
        <dbReference type="SAM" id="SignalP"/>
    </source>
</evidence>
<feature type="domain" description="Cytochrome c" evidence="7">
    <location>
        <begin position="120"/>
        <end position="210"/>
    </location>
</feature>
<feature type="signal peptide" evidence="6">
    <location>
        <begin position="1"/>
        <end position="20"/>
    </location>
</feature>
<dbReference type="PANTHER" id="PTHR33751">
    <property type="entry name" value="CBB3-TYPE CYTOCHROME C OXIDASE SUBUNIT FIXP"/>
    <property type="match status" value="1"/>
</dbReference>
<feature type="binding site" description="axial binding residue" evidence="5">
    <location>
        <position position="43"/>
    </location>
    <ligand>
        <name>heme c</name>
        <dbReference type="ChEBI" id="CHEBI:61717"/>
        <label>1</label>
    </ligand>
    <ligandPart>
        <name>Fe</name>
        <dbReference type="ChEBI" id="CHEBI:18248"/>
    </ligandPart>
</feature>
<feature type="binding site" description="axial binding residue" evidence="5">
    <location>
        <position position="145"/>
    </location>
    <ligand>
        <name>heme c</name>
        <dbReference type="ChEBI" id="CHEBI:61717"/>
        <label>2</label>
    </ligand>
    <ligandPart>
        <name>Fe</name>
        <dbReference type="ChEBI" id="CHEBI:18248"/>
    </ligandPart>
</feature>
<sequence length="233" mass="23976">MKRILCSLAFCALGAGNSAAQGGGAAPARDGMAQRSAACVACHGAQGRATSAGYFPRIAGKPQAYLFNQLVNFRQGRRTNPSMNHLLAHLSDEYLAEIAAYFAAQRPPYAPARAAGASRATLARGERLATAGDPARKVPACIACHGQKLAGVLPAVPGLLGLSRDYLNAQFGGWRNGVRRASKPDCMAHVANRLAPSDVAAVAAWLLAQPVPADYSAEPAGAAALPMACGGVQ</sequence>
<protein>
    <submittedName>
        <fullName evidence="8">Cytochrome c4</fullName>
    </submittedName>
</protein>
<dbReference type="GO" id="GO:0005506">
    <property type="term" value="F:iron ion binding"/>
    <property type="evidence" value="ECO:0007669"/>
    <property type="project" value="InterPro"/>
</dbReference>
<evidence type="ECO:0000256" key="2">
    <source>
        <dbReference type="ARBA" id="ARBA00022723"/>
    </source>
</evidence>
<gene>
    <name evidence="8" type="ORF">C7C56_021440</name>
</gene>
<feature type="domain" description="Cytochrome c" evidence="7">
    <location>
        <begin position="26"/>
        <end position="106"/>
    </location>
</feature>
<evidence type="ECO:0000259" key="7">
    <source>
        <dbReference type="PROSITE" id="PS51007"/>
    </source>
</evidence>
<evidence type="ECO:0000313" key="9">
    <source>
        <dbReference type="Proteomes" id="UP000241421"/>
    </source>
</evidence>
<dbReference type="InterPro" id="IPR036909">
    <property type="entry name" value="Cyt_c-like_dom_sf"/>
</dbReference>
<evidence type="ECO:0000256" key="4">
    <source>
        <dbReference type="PIRSR" id="PIRSR000005-1"/>
    </source>
</evidence>
<dbReference type="Proteomes" id="UP000241421">
    <property type="component" value="Unassembled WGS sequence"/>
</dbReference>
<dbReference type="Pfam" id="PF13442">
    <property type="entry name" value="Cytochrome_CBB3"/>
    <property type="match status" value="1"/>
</dbReference>
<feature type="chain" id="PRO_5015403191" evidence="6">
    <location>
        <begin position="21"/>
        <end position="233"/>
    </location>
</feature>
<feature type="binding site" description="covalent" evidence="4">
    <location>
        <position position="39"/>
    </location>
    <ligand>
        <name>heme c</name>
        <dbReference type="ChEBI" id="CHEBI:61717"/>
        <label>1</label>
    </ligand>
</feature>
<proteinExistence type="predicted"/>
<accession>A0A2U2HFR6</accession>
<dbReference type="InterPro" id="IPR050597">
    <property type="entry name" value="Cytochrome_c_Oxidase_Subunit"/>
</dbReference>
<feature type="binding site" description="covalent" evidence="4">
    <location>
        <position position="141"/>
    </location>
    <ligand>
        <name>heme c</name>
        <dbReference type="ChEBI" id="CHEBI:61717"/>
        <label>2</label>
    </ligand>
</feature>
<dbReference type="InterPro" id="IPR024167">
    <property type="entry name" value="Cytochrome_c4-like"/>
</dbReference>